<comment type="caution">
    <text evidence="3">The sequence shown here is derived from an EMBL/GenBank/DDBJ whole genome shotgun (WGS) entry which is preliminary data.</text>
</comment>
<dbReference type="GO" id="GO:1902387">
    <property type="term" value="F:ceramide 1-phosphate binding"/>
    <property type="evidence" value="ECO:0007669"/>
    <property type="project" value="TreeGrafter"/>
</dbReference>
<dbReference type="InterPro" id="IPR036497">
    <property type="entry name" value="GLTP_sf"/>
</dbReference>
<evidence type="ECO:0000313" key="3">
    <source>
        <dbReference type="EMBL" id="KAK1759204.1"/>
    </source>
</evidence>
<dbReference type="GO" id="GO:0016020">
    <property type="term" value="C:membrane"/>
    <property type="evidence" value="ECO:0007669"/>
    <property type="project" value="TreeGrafter"/>
</dbReference>
<dbReference type="AlphaFoldDB" id="A0AAJ0BJ32"/>
<dbReference type="GO" id="GO:1902388">
    <property type="term" value="F:ceramide 1-phosphate transfer activity"/>
    <property type="evidence" value="ECO:0007669"/>
    <property type="project" value="TreeGrafter"/>
</dbReference>
<gene>
    <name evidence="3" type="ORF">QBC47DRAFT_371290</name>
</gene>
<keyword evidence="1" id="KW-0813">Transport</keyword>
<dbReference type="GO" id="GO:0005829">
    <property type="term" value="C:cytosol"/>
    <property type="evidence" value="ECO:0007669"/>
    <property type="project" value="TreeGrafter"/>
</dbReference>
<evidence type="ECO:0000256" key="1">
    <source>
        <dbReference type="ARBA" id="ARBA00022448"/>
    </source>
</evidence>
<keyword evidence="4" id="KW-1185">Reference proteome</keyword>
<feature type="domain" description="Glycolipid transfer protein" evidence="2">
    <location>
        <begin position="35"/>
        <end position="173"/>
    </location>
</feature>
<protein>
    <submittedName>
        <fullName evidence="3">Het-c2S</fullName>
    </submittedName>
</protein>
<dbReference type="PANTHER" id="PTHR10219:SF25">
    <property type="entry name" value="PLECKSTRIN HOMOLOGY DOMAIN-CONTAINING FAMILY A MEMBER 8"/>
    <property type="match status" value="1"/>
</dbReference>
<dbReference type="EMBL" id="MU839828">
    <property type="protein sequence ID" value="KAK1759204.1"/>
    <property type="molecule type" value="Genomic_DNA"/>
</dbReference>
<name>A0AAJ0BJ32_9PEZI</name>
<sequence length="209" mass="22962">MAAAVAQIPAGGTYIDTMKKPFTQVPVDAANKDAISTEEFLEAAESLTTMFDLLGSVAFSPVKKDMLGNVEKIRKRYLAAPLESQNLQDLVRNELKTKSHVATEGLLWLVRGLEFTCLALSNNVSKPGEELADSFRGAYGSTLKPHHSFLVKPIFSAAMSACPYRNDFYGKLGNDDAKVQTELQEYLAALEKIVGILKEFLASKEAQWK</sequence>
<reference evidence="3" key="1">
    <citation type="submission" date="2023-06" db="EMBL/GenBank/DDBJ databases">
        <title>Genome-scale phylogeny and comparative genomics of the fungal order Sordariales.</title>
        <authorList>
            <consortium name="Lawrence Berkeley National Laboratory"/>
            <person name="Hensen N."/>
            <person name="Bonometti L."/>
            <person name="Westerberg I."/>
            <person name="Brannstrom I.O."/>
            <person name="Guillou S."/>
            <person name="Cros-Aarteil S."/>
            <person name="Calhoun S."/>
            <person name="Haridas S."/>
            <person name="Kuo A."/>
            <person name="Mondo S."/>
            <person name="Pangilinan J."/>
            <person name="Riley R."/>
            <person name="Labutti K."/>
            <person name="Andreopoulos B."/>
            <person name="Lipzen A."/>
            <person name="Chen C."/>
            <person name="Yanf M."/>
            <person name="Daum C."/>
            <person name="Ng V."/>
            <person name="Clum A."/>
            <person name="Steindorff A."/>
            <person name="Ohm R."/>
            <person name="Martin F."/>
            <person name="Silar P."/>
            <person name="Natvig D."/>
            <person name="Lalanne C."/>
            <person name="Gautier V."/>
            <person name="Ament-Velasquez S.L."/>
            <person name="Kruys A."/>
            <person name="Hutchinson M.I."/>
            <person name="Powell A.J."/>
            <person name="Barry K."/>
            <person name="Miller A.N."/>
            <person name="Grigoriev I.V."/>
            <person name="Debuchy R."/>
            <person name="Gladieux P."/>
            <person name="Thoren M.H."/>
            <person name="Johannesson H."/>
        </authorList>
    </citation>
    <scope>NUCLEOTIDE SEQUENCE</scope>
    <source>
        <strain evidence="3">PSN4</strain>
    </source>
</reference>
<dbReference type="InterPro" id="IPR014830">
    <property type="entry name" value="Glycolipid_transfer_prot_dom"/>
</dbReference>
<organism evidence="3 4">
    <name type="scientific">Echria macrotheca</name>
    <dbReference type="NCBI Taxonomy" id="438768"/>
    <lineage>
        <taxon>Eukaryota</taxon>
        <taxon>Fungi</taxon>
        <taxon>Dikarya</taxon>
        <taxon>Ascomycota</taxon>
        <taxon>Pezizomycotina</taxon>
        <taxon>Sordariomycetes</taxon>
        <taxon>Sordariomycetidae</taxon>
        <taxon>Sordariales</taxon>
        <taxon>Schizotheciaceae</taxon>
        <taxon>Echria</taxon>
    </lineage>
</organism>
<accession>A0AAJ0BJ32</accession>
<dbReference type="Gene3D" id="1.10.3520.10">
    <property type="entry name" value="Glycolipid transfer protein"/>
    <property type="match status" value="1"/>
</dbReference>
<evidence type="ECO:0000259" key="2">
    <source>
        <dbReference type="Pfam" id="PF08718"/>
    </source>
</evidence>
<evidence type="ECO:0000313" key="4">
    <source>
        <dbReference type="Proteomes" id="UP001239445"/>
    </source>
</evidence>
<proteinExistence type="predicted"/>
<dbReference type="SUPFAM" id="SSF110004">
    <property type="entry name" value="Glycolipid transfer protein, GLTP"/>
    <property type="match status" value="1"/>
</dbReference>
<dbReference type="PANTHER" id="PTHR10219">
    <property type="entry name" value="GLYCOLIPID TRANSFER PROTEIN-RELATED"/>
    <property type="match status" value="1"/>
</dbReference>
<dbReference type="FunFam" id="1.10.3520.10:FF:000001">
    <property type="entry name" value="Pleckstrin domain-containing family A member 8"/>
    <property type="match status" value="1"/>
</dbReference>
<dbReference type="Proteomes" id="UP001239445">
    <property type="component" value="Unassembled WGS sequence"/>
</dbReference>
<dbReference type="Pfam" id="PF08718">
    <property type="entry name" value="GLTP"/>
    <property type="match status" value="1"/>
</dbReference>